<proteinExistence type="predicted"/>
<reference evidence="2" key="1">
    <citation type="submission" date="2017-11" db="EMBL/GenBank/DDBJ databases">
        <title>Comparison of blaNDM-1 plasmids.</title>
        <authorList>
            <person name="Hasman H."/>
            <person name="Overballe-Petersen S."/>
            <person name="Hansen F."/>
            <person name="Hammerum A.M."/>
        </authorList>
    </citation>
    <scope>NUCLEOTIDE SEQUENCE</scope>
    <source>
        <strain evidence="2">AMA1416</strain>
        <plasmid evidence="2">pAMA1416</plasmid>
    </source>
</reference>
<keyword evidence="2" id="KW-0614">Plasmid</keyword>
<dbReference type="AlphaFoldDB" id="A0A2R4PE37"/>
<organism evidence="2">
    <name type="scientific">Escherichia coli</name>
    <dbReference type="NCBI Taxonomy" id="562"/>
    <lineage>
        <taxon>Bacteria</taxon>
        <taxon>Pseudomonadati</taxon>
        <taxon>Pseudomonadota</taxon>
        <taxon>Gammaproteobacteria</taxon>
        <taxon>Enterobacterales</taxon>
        <taxon>Enterobacteriaceae</taxon>
        <taxon>Escherichia</taxon>
    </lineage>
</organism>
<accession>A0A2R4PE37</accession>
<evidence type="ECO:0000313" key="2">
    <source>
        <dbReference type="EMBL" id="AVX49920.1"/>
    </source>
</evidence>
<keyword evidence="1" id="KW-1133">Transmembrane helix</keyword>
<sequence>MLFYVVLSISLVLLYGMIIKYKVKSRKSQGTVKKPMAIRNNRNLK</sequence>
<keyword evidence="1" id="KW-0812">Transmembrane</keyword>
<protein>
    <submittedName>
        <fullName evidence="2">Uncharacterized protein</fullName>
    </submittedName>
</protein>
<geneLocation type="plasmid" evidence="2">
    <name>pAMA1416</name>
</geneLocation>
<name>A0A2R4PE37_ECOLX</name>
<evidence type="ECO:0000256" key="1">
    <source>
        <dbReference type="SAM" id="Phobius"/>
    </source>
</evidence>
<dbReference type="EMBL" id="MG462728">
    <property type="protein sequence ID" value="AVX49920.1"/>
    <property type="molecule type" value="Genomic_DNA"/>
</dbReference>
<keyword evidence="1" id="KW-0472">Membrane</keyword>
<feature type="transmembrane region" description="Helical" evidence="1">
    <location>
        <begin position="6"/>
        <end position="23"/>
    </location>
</feature>